<keyword evidence="1" id="KW-0472">Membrane</keyword>
<name>A0A6M0CIY8_9FLAO</name>
<dbReference type="AlphaFoldDB" id="A0A6M0CIY8"/>
<feature type="transmembrane region" description="Helical" evidence="1">
    <location>
        <begin position="70"/>
        <end position="96"/>
    </location>
</feature>
<gene>
    <name evidence="2" type="ORF">GWK10_09740</name>
</gene>
<dbReference type="Proteomes" id="UP000474296">
    <property type="component" value="Unassembled WGS sequence"/>
</dbReference>
<comment type="caution">
    <text evidence="2">The sequence shown here is derived from an EMBL/GenBank/DDBJ whole genome shotgun (WGS) entry which is preliminary data.</text>
</comment>
<evidence type="ECO:0000313" key="3">
    <source>
        <dbReference type="Proteomes" id="UP000474296"/>
    </source>
</evidence>
<dbReference type="EMBL" id="JAABOQ010000004">
    <property type="protein sequence ID" value="NER17492.1"/>
    <property type="molecule type" value="Genomic_DNA"/>
</dbReference>
<proteinExistence type="predicted"/>
<organism evidence="2 3">
    <name type="scientific">Spongiivirga citrea</name>
    <dbReference type="NCBI Taxonomy" id="1481457"/>
    <lineage>
        <taxon>Bacteria</taxon>
        <taxon>Pseudomonadati</taxon>
        <taxon>Bacteroidota</taxon>
        <taxon>Flavobacteriia</taxon>
        <taxon>Flavobacteriales</taxon>
        <taxon>Flavobacteriaceae</taxon>
        <taxon>Spongiivirga</taxon>
    </lineage>
</organism>
<feature type="transmembrane region" description="Helical" evidence="1">
    <location>
        <begin position="29"/>
        <end position="50"/>
    </location>
</feature>
<keyword evidence="3" id="KW-1185">Reference proteome</keyword>
<protein>
    <submittedName>
        <fullName evidence="2">Uncharacterized protein</fullName>
    </submittedName>
</protein>
<evidence type="ECO:0000313" key="2">
    <source>
        <dbReference type="EMBL" id="NER17492.1"/>
    </source>
</evidence>
<evidence type="ECO:0000256" key="1">
    <source>
        <dbReference type="SAM" id="Phobius"/>
    </source>
</evidence>
<sequence>MERIPLSEDELISIKKRYKYNLEKFKRNLVISSIVGLAALFVKTDAWFRFGWYQPEEIPDIPPKSNLLEVWGTVPAILIILGIIGIILLISYRLFLRSFKKDMKLKLKTRGTYEVARIQLISQNYASMLDGDDAILHFKRKDGTPVKHVFFNQEENPDWLKAKKMTIERAQYSYIHFKVELLE</sequence>
<dbReference type="RefSeq" id="WP_164032067.1">
    <property type="nucleotide sequence ID" value="NZ_JAABOQ010000004.1"/>
</dbReference>
<reference evidence="2 3" key="1">
    <citation type="submission" date="2020-01" db="EMBL/GenBank/DDBJ databases">
        <title>Spongiivirga citrea KCTC 32990T.</title>
        <authorList>
            <person name="Wang G."/>
        </authorList>
    </citation>
    <scope>NUCLEOTIDE SEQUENCE [LARGE SCALE GENOMIC DNA]</scope>
    <source>
        <strain evidence="2 3">KCTC 32990</strain>
    </source>
</reference>
<keyword evidence="1" id="KW-1133">Transmembrane helix</keyword>
<keyword evidence="1" id="KW-0812">Transmembrane</keyword>
<accession>A0A6M0CIY8</accession>